<gene>
    <name evidence="2" type="ORF">CPELLU_LOCUS1386</name>
</gene>
<dbReference type="EMBL" id="CAJVQA010000498">
    <property type="protein sequence ID" value="CAG8477941.1"/>
    <property type="molecule type" value="Genomic_DNA"/>
</dbReference>
<keyword evidence="3" id="KW-1185">Reference proteome</keyword>
<proteinExistence type="predicted"/>
<dbReference type="Proteomes" id="UP000789759">
    <property type="component" value="Unassembled WGS sequence"/>
</dbReference>
<evidence type="ECO:0000313" key="2">
    <source>
        <dbReference type="EMBL" id="CAG8477941.1"/>
    </source>
</evidence>
<name>A0A9N8Z745_9GLOM</name>
<reference evidence="2" key="1">
    <citation type="submission" date="2021-06" db="EMBL/GenBank/DDBJ databases">
        <authorList>
            <person name="Kallberg Y."/>
            <person name="Tangrot J."/>
            <person name="Rosling A."/>
        </authorList>
    </citation>
    <scope>NUCLEOTIDE SEQUENCE</scope>
    <source>
        <strain evidence="2">FL966</strain>
    </source>
</reference>
<dbReference type="OrthoDB" id="2487329at2759"/>
<evidence type="ECO:0000313" key="3">
    <source>
        <dbReference type="Proteomes" id="UP000789759"/>
    </source>
</evidence>
<dbReference type="AlphaFoldDB" id="A0A9N8Z745"/>
<organism evidence="2 3">
    <name type="scientific">Cetraspora pellucida</name>
    <dbReference type="NCBI Taxonomy" id="1433469"/>
    <lineage>
        <taxon>Eukaryota</taxon>
        <taxon>Fungi</taxon>
        <taxon>Fungi incertae sedis</taxon>
        <taxon>Mucoromycota</taxon>
        <taxon>Glomeromycotina</taxon>
        <taxon>Glomeromycetes</taxon>
        <taxon>Diversisporales</taxon>
        <taxon>Gigasporaceae</taxon>
        <taxon>Cetraspora</taxon>
    </lineage>
</organism>
<comment type="caution">
    <text evidence="2">The sequence shown here is derived from an EMBL/GenBank/DDBJ whole genome shotgun (WGS) entry which is preliminary data.</text>
</comment>
<feature type="region of interest" description="Disordered" evidence="1">
    <location>
        <begin position="122"/>
        <end position="148"/>
    </location>
</feature>
<protein>
    <submittedName>
        <fullName evidence="2">23821_t:CDS:1</fullName>
    </submittedName>
</protein>
<evidence type="ECO:0000256" key="1">
    <source>
        <dbReference type="SAM" id="MobiDB-lite"/>
    </source>
</evidence>
<sequence length="148" mass="16633">MIVDSINIEMSNILTFSELLATPIFSQNYTSLNLALTHNITEQSLNTEMSNMPMFSEPLSESLLKNTVPVFSQSLNLVSIHDITESEQLSDIEISNNMLSESLIESKPYKYNSILNYISQDTDETEESNANNESHEAEGLVNPTTDFF</sequence>
<accession>A0A9N8Z745</accession>